<feature type="signal peptide" evidence="1">
    <location>
        <begin position="1"/>
        <end position="29"/>
    </location>
</feature>
<dbReference type="SUPFAM" id="SSF51658">
    <property type="entry name" value="Xylose isomerase-like"/>
    <property type="match status" value="1"/>
</dbReference>
<dbReference type="Pfam" id="PF01261">
    <property type="entry name" value="AP_endonuc_2"/>
    <property type="match status" value="1"/>
</dbReference>
<dbReference type="Gene3D" id="3.20.20.150">
    <property type="entry name" value="Divalent-metal-dependent TIM barrel enzymes"/>
    <property type="match status" value="1"/>
</dbReference>
<evidence type="ECO:0000313" key="3">
    <source>
        <dbReference type="EMBL" id="MCG2459788.1"/>
    </source>
</evidence>
<dbReference type="RefSeq" id="WP_317900934.1">
    <property type="nucleotide sequence ID" value="NZ_JAIRBC010000004.1"/>
</dbReference>
<keyword evidence="4" id="KW-1185">Reference proteome</keyword>
<evidence type="ECO:0000256" key="1">
    <source>
        <dbReference type="SAM" id="SignalP"/>
    </source>
</evidence>
<organism evidence="3 4">
    <name type="scientific">Cerina litoralis</name>
    <dbReference type="NCBI Taxonomy" id="2874477"/>
    <lineage>
        <taxon>Bacteria</taxon>
        <taxon>Pseudomonadati</taxon>
        <taxon>Bacteroidota</taxon>
        <taxon>Flavobacteriia</taxon>
        <taxon>Flavobacteriales</taxon>
        <taxon>Flavobacteriaceae</taxon>
        <taxon>Cerina</taxon>
    </lineage>
</organism>
<dbReference type="PANTHER" id="PTHR12110">
    <property type="entry name" value="HYDROXYPYRUVATE ISOMERASE"/>
    <property type="match status" value="1"/>
</dbReference>
<evidence type="ECO:0000259" key="2">
    <source>
        <dbReference type="Pfam" id="PF01261"/>
    </source>
</evidence>
<dbReference type="InterPro" id="IPR050312">
    <property type="entry name" value="IolE/XylAMocC-like"/>
</dbReference>
<dbReference type="InterPro" id="IPR036237">
    <property type="entry name" value="Xyl_isomerase-like_sf"/>
</dbReference>
<evidence type="ECO:0000313" key="4">
    <source>
        <dbReference type="Proteomes" id="UP001200642"/>
    </source>
</evidence>
<dbReference type="AlphaFoldDB" id="A0AAE3ERW4"/>
<proteinExistence type="predicted"/>
<accession>A0AAE3ERW4</accession>
<sequence>MQRRQFLTKSTIGLASVGVLSQFPHTLFAATPAKLVTVPIGFQSYVLRKDIGLDLDKTLKKMVGYGYEYVEMCSPSGYMNDFAPLAKYSGKELKSRIEDTGIKCMGSHFTWNEMKNNLDERIEFANQLGLEQFVCSGGLDSPTEDEVKRKCAELNAMGEKIKSAGMVAGYHNHDIEFKHKFNGRPEYDLLLEELNPDAVKMQFQTQVITLGYKGSTYFKKYPGRFISAHLQDYSPTDHSREVTLGKGISDWKDFFSAAKKGGLQIVYVEMESNPGTLKDSITYLKSL</sequence>
<protein>
    <submittedName>
        <fullName evidence="3">Sugar phosphate isomerase/epimerase</fullName>
    </submittedName>
</protein>
<name>A0AAE3ERW4_9FLAO</name>
<feature type="domain" description="Xylose isomerase-like TIM barrel" evidence="2">
    <location>
        <begin position="63"/>
        <end position="286"/>
    </location>
</feature>
<dbReference type="PANTHER" id="PTHR12110:SF41">
    <property type="entry name" value="INOSOSE DEHYDRATASE"/>
    <property type="match status" value="1"/>
</dbReference>
<comment type="caution">
    <text evidence="3">The sequence shown here is derived from an EMBL/GenBank/DDBJ whole genome shotgun (WGS) entry which is preliminary data.</text>
</comment>
<reference evidence="3" key="1">
    <citation type="submission" date="2023-02" db="EMBL/GenBank/DDBJ databases">
        <title>Genome of Flavobacteriaceae gen. nov. sp. strain F89.</title>
        <authorList>
            <person name="Wang Y."/>
        </authorList>
    </citation>
    <scope>NUCLEOTIDE SEQUENCE</scope>
    <source>
        <strain evidence="3">F89</strain>
    </source>
</reference>
<dbReference type="EMBL" id="JAIRBC010000004">
    <property type="protein sequence ID" value="MCG2459788.1"/>
    <property type="molecule type" value="Genomic_DNA"/>
</dbReference>
<gene>
    <name evidence="3" type="ORF">K8352_03430</name>
</gene>
<keyword evidence="1" id="KW-0732">Signal</keyword>
<dbReference type="Proteomes" id="UP001200642">
    <property type="component" value="Unassembled WGS sequence"/>
</dbReference>
<keyword evidence="3" id="KW-0413">Isomerase</keyword>
<feature type="chain" id="PRO_5042092894" evidence="1">
    <location>
        <begin position="30"/>
        <end position="287"/>
    </location>
</feature>
<dbReference type="InterPro" id="IPR013022">
    <property type="entry name" value="Xyl_isomerase-like_TIM-brl"/>
</dbReference>
<dbReference type="GO" id="GO:0016853">
    <property type="term" value="F:isomerase activity"/>
    <property type="evidence" value="ECO:0007669"/>
    <property type="project" value="UniProtKB-KW"/>
</dbReference>